<dbReference type="PROSITE" id="PS50088">
    <property type="entry name" value="ANK_REPEAT"/>
    <property type="match status" value="1"/>
</dbReference>
<comment type="caution">
    <text evidence="4">The sequence shown here is derived from an EMBL/GenBank/DDBJ whole genome shotgun (WGS) entry which is preliminary data.</text>
</comment>
<dbReference type="InterPro" id="IPR036770">
    <property type="entry name" value="Ankyrin_rpt-contain_sf"/>
</dbReference>
<evidence type="ECO:0000313" key="5">
    <source>
        <dbReference type="Proteomes" id="UP001303115"/>
    </source>
</evidence>
<dbReference type="AlphaFoldDB" id="A0AAN6P6G5"/>
<dbReference type="Pfam" id="PF00023">
    <property type="entry name" value="Ank"/>
    <property type="match status" value="1"/>
</dbReference>
<protein>
    <submittedName>
        <fullName evidence="4">Ankyrin repeat-containing domain protein</fullName>
    </submittedName>
</protein>
<dbReference type="Pfam" id="PF12796">
    <property type="entry name" value="Ank_2"/>
    <property type="match status" value="1"/>
</dbReference>
<keyword evidence="5" id="KW-1185">Reference proteome</keyword>
<evidence type="ECO:0000256" key="2">
    <source>
        <dbReference type="ARBA" id="ARBA00023043"/>
    </source>
</evidence>
<accession>A0AAN6P6G5</accession>
<organism evidence="4 5">
    <name type="scientific">Parachaetomium inaequale</name>
    <dbReference type="NCBI Taxonomy" id="2588326"/>
    <lineage>
        <taxon>Eukaryota</taxon>
        <taxon>Fungi</taxon>
        <taxon>Dikarya</taxon>
        <taxon>Ascomycota</taxon>
        <taxon>Pezizomycotina</taxon>
        <taxon>Sordariomycetes</taxon>
        <taxon>Sordariomycetidae</taxon>
        <taxon>Sordariales</taxon>
        <taxon>Chaetomiaceae</taxon>
        <taxon>Parachaetomium</taxon>
    </lineage>
</organism>
<feature type="repeat" description="ANK" evidence="3">
    <location>
        <begin position="341"/>
        <end position="373"/>
    </location>
</feature>
<dbReference type="InterPro" id="IPR002110">
    <property type="entry name" value="Ankyrin_rpt"/>
</dbReference>
<dbReference type="PRINTS" id="PR01415">
    <property type="entry name" value="ANKYRIN"/>
</dbReference>
<gene>
    <name evidence="4" type="ORF">C8A01DRAFT_40918</name>
</gene>
<dbReference type="SMART" id="SM00248">
    <property type="entry name" value="ANK"/>
    <property type="match status" value="7"/>
</dbReference>
<dbReference type="Gene3D" id="1.25.40.20">
    <property type="entry name" value="Ankyrin repeat-containing domain"/>
    <property type="match status" value="2"/>
</dbReference>
<keyword evidence="2 3" id="KW-0040">ANK repeat</keyword>
<dbReference type="EMBL" id="MU854588">
    <property type="protein sequence ID" value="KAK4032641.1"/>
    <property type="molecule type" value="Genomic_DNA"/>
</dbReference>
<evidence type="ECO:0000256" key="3">
    <source>
        <dbReference type="PROSITE-ProRule" id="PRU00023"/>
    </source>
</evidence>
<keyword evidence="1" id="KW-0677">Repeat</keyword>
<name>A0AAN6P6G5_9PEZI</name>
<dbReference type="SUPFAM" id="SSF48403">
    <property type="entry name" value="Ankyrin repeat"/>
    <property type="match status" value="1"/>
</dbReference>
<dbReference type="PANTHER" id="PTHR24198">
    <property type="entry name" value="ANKYRIN REPEAT AND PROTEIN KINASE DOMAIN-CONTAINING PROTEIN"/>
    <property type="match status" value="1"/>
</dbReference>
<evidence type="ECO:0000313" key="4">
    <source>
        <dbReference type="EMBL" id="KAK4032641.1"/>
    </source>
</evidence>
<evidence type="ECO:0000256" key="1">
    <source>
        <dbReference type="ARBA" id="ARBA00022737"/>
    </source>
</evidence>
<dbReference type="Proteomes" id="UP001303115">
    <property type="component" value="Unassembled WGS sequence"/>
</dbReference>
<proteinExistence type="predicted"/>
<dbReference type="PANTHER" id="PTHR24198:SF165">
    <property type="entry name" value="ANKYRIN REPEAT-CONTAINING PROTEIN-RELATED"/>
    <property type="match status" value="1"/>
</dbReference>
<reference evidence="5" key="1">
    <citation type="journal article" date="2023" name="Mol. Phylogenet. Evol.">
        <title>Genome-scale phylogeny and comparative genomics of the fungal order Sordariales.</title>
        <authorList>
            <person name="Hensen N."/>
            <person name="Bonometti L."/>
            <person name="Westerberg I."/>
            <person name="Brannstrom I.O."/>
            <person name="Guillou S."/>
            <person name="Cros-Aarteil S."/>
            <person name="Calhoun S."/>
            <person name="Haridas S."/>
            <person name="Kuo A."/>
            <person name="Mondo S."/>
            <person name="Pangilinan J."/>
            <person name="Riley R."/>
            <person name="LaButti K."/>
            <person name="Andreopoulos B."/>
            <person name="Lipzen A."/>
            <person name="Chen C."/>
            <person name="Yan M."/>
            <person name="Daum C."/>
            <person name="Ng V."/>
            <person name="Clum A."/>
            <person name="Steindorff A."/>
            <person name="Ohm R.A."/>
            <person name="Martin F."/>
            <person name="Silar P."/>
            <person name="Natvig D.O."/>
            <person name="Lalanne C."/>
            <person name="Gautier V."/>
            <person name="Ament-Velasquez S.L."/>
            <person name="Kruys A."/>
            <person name="Hutchinson M.I."/>
            <person name="Powell A.J."/>
            <person name="Barry K."/>
            <person name="Miller A.N."/>
            <person name="Grigoriev I.V."/>
            <person name="Debuchy R."/>
            <person name="Gladieux P."/>
            <person name="Hiltunen Thoren M."/>
            <person name="Johannesson H."/>
        </authorList>
    </citation>
    <scope>NUCLEOTIDE SEQUENCE [LARGE SCALE GENOMIC DNA]</scope>
    <source>
        <strain evidence="5">CBS 284.82</strain>
    </source>
</reference>
<sequence length="550" mass="60436">MASLTTLPNELLAQIAHALVTPPTDAAYADLAALALTSRRLHATSTPVLYARHPYLLAWAAETRNLPLLTRLLENGGNGGVTANTQFATRNLGAHSVLPRPEGYAEFPRALFREFWLRGEDEVARIRKSVDSPVGPWVNWSREMVRSVSLGYVVYDGPGVTRGGVVGCSAEVFSAFPLHFAVANGDVGMVDFLIAEAGAFVDVPALQFCRHHNWDKRTVCDPAAAGVVDGVAVQGLGAVKWTPLHVALCMGRDEVFWKLREAGAEKVDLLTGYGSVLHHAMEMGRREVVEKLLGDVTTAEGARKKDMFGTSLLWMACHANDIPAVRRLAALGADVNEDLGNGYTPLLDACLFAKVDLARELLALGAAIDVPFTGPYGPNLERFDEHRLDIRGFTPLDVCVWLISPPRQKLFRAGYWERLPKAGEISVDELRALERELVKLLLDAGADIESSIRRAAGEHKMETLAGLMAHDKFKRWFEKHGLGGIVDSMAQCRACDPYRSRSAAASVDPMIDFHYAMLEDSLRLHGMLKEEEKVNWAQVKKDSEARRTIP</sequence>